<evidence type="ECO:0000256" key="9">
    <source>
        <dbReference type="SAM" id="Phobius"/>
    </source>
</evidence>
<dbReference type="EMBL" id="JACXZA010000007">
    <property type="protein sequence ID" value="MBD3921920.1"/>
    <property type="molecule type" value="Genomic_DNA"/>
</dbReference>
<keyword evidence="9" id="KW-0812">Transmembrane</keyword>
<feature type="transmembrane region" description="Helical" evidence="9">
    <location>
        <begin position="241"/>
        <end position="264"/>
    </location>
</feature>
<dbReference type="PRINTS" id="PR00344">
    <property type="entry name" value="BCTRLSENSOR"/>
</dbReference>
<evidence type="ECO:0000313" key="13">
    <source>
        <dbReference type="Proteomes" id="UP000609346"/>
    </source>
</evidence>
<keyword evidence="5" id="KW-0547">Nucleotide-binding</keyword>
<dbReference type="EC" id="2.7.13.3" evidence="2"/>
<keyword evidence="9" id="KW-1133">Transmembrane helix</keyword>
<evidence type="ECO:0000256" key="2">
    <source>
        <dbReference type="ARBA" id="ARBA00012438"/>
    </source>
</evidence>
<evidence type="ECO:0000256" key="5">
    <source>
        <dbReference type="ARBA" id="ARBA00022741"/>
    </source>
</evidence>
<keyword evidence="10" id="KW-0732">Signal</keyword>
<dbReference type="GO" id="GO:0005524">
    <property type="term" value="F:ATP binding"/>
    <property type="evidence" value="ECO:0007669"/>
    <property type="project" value="UniProtKB-KW"/>
</dbReference>
<name>A0ABR8N166_9BACL</name>
<evidence type="ECO:0000256" key="10">
    <source>
        <dbReference type="SAM" id="SignalP"/>
    </source>
</evidence>
<keyword evidence="4" id="KW-0808">Transferase</keyword>
<dbReference type="InterPro" id="IPR036890">
    <property type="entry name" value="HATPase_C_sf"/>
</dbReference>
<gene>
    <name evidence="12" type="ORF">H8B09_24375</name>
</gene>
<dbReference type="Gene3D" id="1.10.287.130">
    <property type="match status" value="1"/>
</dbReference>
<feature type="chain" id="PRO_5046029582" description="histidine kinase" evidence="10">
    <location>
        <begin position="29"/>
        <end position="635"/>
    </location>
</feature>
<evidence type="ECO:0000259" key="11">
    <source>
        <dbReference type="PROSITE" id="PS50109"/>
    </source>
</evidence>
<keyword evidence="3" id="KW-0597">Phosphoprotein</keyword>
<keyword evidence="8" id="KW-0902">Two-component regulatory system</keyword>
<dbReference type="PANTHER" id="PTHR43065">
    <property type="entry name" value="SENSOR HISTIDINE KINASE"/>
    <property type="match status" value="1"/>
</dbReference>
<evidence type="ECO:0000256" key="6">
    <source>
        <dbReference type="ARBA" id="ARBA00022777"/>
    </source>
</evidence>
<dbReference type="SMART" id="SM00388">
    <property type="entry name" value="HisKA"/>
    <property type="match status" value="1"/>
</dbReference>
<evidence type="ECO:0000256" key="7">
    <source>
        <dbReference type="ARBA" id="ARBA00022840"/>
    </source>
</evidence>
<dbReference type="PANTHER" id="PTHR43065:SF46">
    <property type="entry name" value="C4-DICARBOXYLATE TRANSPORT SENSOR PROTEIN DCTB"/>
    <property type="match status" value="1"/>
</dbReference>
<dbReference type="InterPro" id="IPR004358">
    <property type="entry name" value="Sig_transdc_His_kin-like_C"/>
</dbReference>
<dbReference type="InterPro" id="IPR003594">
    <property type="entry name" value="HATPase_dom"/>
</dbReference>
<keyword evidence="7 12" id="KW-0067">ATP-binding</keyword>
<comment type="catalytic activity">
    <reaction evidence="1">
        <text>ATP + protein L-histidine = ADP + protein N-phospho-L-histidine.</text>
        <dbReference type="EC" id="2.7.13.3"/>
    </reaction>
</comment>
<dbReference type="InterPro" id="IPR003661">
    <property type="entry name" value="HisK_dim/P_dom"/>
</dbReference>
<dbReference type="InterPro" id="IPR036097">
    <property type="entry name" value="HisK_dim/P_sf"/>
</dbReference>
<proteinExistence type="predicted"/>
<keyword evidence="13" id="KW-1185">Reference proteome</keyword>
<dbReference type="Pfam" id="PF02518">
    <property type="entry name" value="HATPase_c"/>
    <property type="match status" value="1"/>
</dbReference>
<feature type="signal peptide" evidence="10">
    <location>
        <begin position="1"/>
        <end position="28"/>
    </location>
</feature>
<keyword evidence="9" id="KW-0472">Membrane</keyword>
<dbReference type="SMART" id="SM00387">
    <property type="entry name" value="HATPase_c"/>
    <property type="match status" value="1"/>
</dbReference>
<dbReference type="Gene3D" id="3.30.565.10">
    <property type="entry name" value="Histidine kinase-like ATPase, C-terminal domain"/>
    <property type="match status" value="1"/>
</dbReference>
<dbReference type="SUPFAM" id="SSF47384">
    <property type="entry name" value="Homodimeric domain of signal transducing histidine kinase"/>
    <property type="match status" value="1"/>
</dbReference>
<organism evidence="12 13">
    <name type="scientific">Paenibacillus terricola</name>
    <dbReference type="NCBI Taxonomy" id="2763503"/>
    <lineage>
        <taxon>Bacteria</taxon>
        <taxon>Bacillati</taxon>
        <taxon>Bacillota</taxon>
        <taxon>Bacilli</taxon>
        <taxon>Bacillales</taxon>
        <taxon>Paenibacillaceae</taxon>
        <taxon>Paenibacillus</taxon>
    </lineage>
</organism>
<comment type="caution">
    <text evidence="12">The sequence shown here is derived from an EMBL/GenBank/DDBJ whole genome shotgun (WGS) entry which is preliminary data.</text>
</comment>
<feature type="transmembrane region" description="Helical" evidence="9">
    <location>
        <begin position="368"/>
        <end position="386"/>
    </location>
</feature>
<feature type="transmembrane region" description="Helical" evidence="9">
    <location>
        <begin position="301"/>
        <end position="324"/>
    </location>
</feature>
<dbReference type="RefSeq" id="WP_191206221.1">
    <property type="nucleotide sequence ID" value="NZ_JACXZA010000007.1"/>
</dbReference>
<feature type="transmembrane region" description="Helical" evidence="9">
    <location>
        <begin position="336"/>
        <end position="356"/>
    </location>
</feature>
<dbReference type="Proteomes" id="UP000609346">
    <property type="component" value="Unassembled WGS sequence"/>
</dbReference>
<sequence>MKRVKPILFILICAVLAILFIRPQTGFADSAQSSSGISIKEWEIQWFNDNVQSSDSPSTTEPWLKASIYQPLKDTPKDYNGVWVHFVIPPTSNWQTPGLLISLMYGNQIEIYQGNQLVYEFKRDSSFDRNMVLTTLMPNSEFSNIYIRISSLDRAGILSGVLVNDYNKLSKTYFIEELPSLMLGSSIAFVGLVMLLISGYLKAQQRKAWVSLSFIALATSVMIITFSTFPHVFFKEYGSLWQLLFDISMVIVFPALHSFAATVFEGKLTFYRKFGQWFTGYSVFCVLVSILNQYIGDQFYFLYKLFTFYLLAPMLLIHFVLVISQAIIQSIRGNKNSIILALGFLAFAMMFVMDLLRVFISNNLRLPYMWKFGVVLLVISLIIVLARRISADHRKLVLYSKELEMFNGRLQREEKLKFISELAASIAHEVRNPLQVTRGFLQLISNKSEDASKPHFSMAIDELDRAATIITDFLTFAKPELDNNVTIMDMQQELMAIVTIISPMAALSGASLQVDLPDKFYVQGNPSKFKQAILNMVKNSIEAIEARENGIVRISMREERGKAVIRISDNGEGMEKEQIEKLGEPYYSTKTKGTGLGLMVTFRIIEVMNGMLEFRSEKGKGTEALIRFPIVNSEL</sequence>
<dbReference type="CDD" id="cd00082">
    <property type="entry name" value="HisKA"/>
    <property type="match status" value="1"/>
</dbReference>
<evidence type="ECO:0000313" key="12">
    <source>
        <dbReference type="EMBL" id="MBD3921920.1"/>
    </source>
</evidence>
<keyword evidence="6" id="KW-0418">Kinase</keyword>
<protein>
    <recommendedName>
        <fullName evidence="2">histidine kinase</fullName>
        <ecNumber evidence="2">2.7.13.3</ecNumber>
    </recommendedName>
</protein>
<dbReference type="SUPFAM" id="SSF55874">
    <property type="entry name" value="ATPase domain of HSP90 chaperone/DNA topoisomerase II/histidine kinase"/>
    <property type="match status" value="1"/>
</dbReference>
<evidence type="ECO:0000256" key="1">
    <source>
        <dbReference type="ARBA" id="ARBA00000085"/>
    </source>
</evidence>
<evidence type="ECO:0000256" key="8">
    <source>
        <dbReference type="ARBA" id="ARBA00023012"/>
    </source>
</evidence>
<dbReference type="InterPro" id="IPR005467">
    <property type="entry name" value="His_kinase_dom"/>
</dbReference>
<reference evidence="12 13" key="1">
    <citation type="submission" date="2020-09" db="EMBL/GenBank/DDBJ databases">
        <title>Paenibacillus sp. strain PR3 16S rRNA gene Genome sequencing and assembly.</title>
        <authorList>
            <person name="Kim J."/>
        </authorList>
    </citation>
    <scope>NUCLEOTIDE SEQUENCE [LARGE SCALE GENOMIC DNA]</scope>
    <source>
        <strain evidence="12 13">PR3</strain>
    </source>
</reference>
<feature type="transmembrane region" description="Helical" evidence="9">
    <location>
        <begin position="181"/>
        <end position="201"/>
    </location>
</feature>
<feature type="transmembrane region" description="Helical" evidence="9">
    <location>
        <begin position="276"/>
        <end position="295"/>
    </location>
</feature>
<dbReference type="PROSITE" id="PS50109">
    <property type="entry name" value="HIS_KIN"/>
    <property type="match status" value="1"/>
</dbReference>
<accession>A0ABR8N166</accession>
<feature type="domain" description="Histidine kinase" evidence="11">
    <location>
        <begin position="425"/>
        <end position="632"/>
    </location>
</feature>
<evidence type="ECO:0000256" key="4">
    <source>
        <dbReference type="ARBA" id="ARBA00022679"/>
    </source>
</evidence>
<dbReference type="Pfam" id="PF00512">
    <property type="entry name" value="HisKA"/>
    <property type="match status" value="1"/>
</dbReference>
<feature type="transmembrane region" description="Helical" evidence="9">
    <location>
        <begin position="208"/>
        <end position="229"/>
    </location>
</feature>
<evidence type="ECO:0000256" key="3">
    <source>
        <dbReference type="ARBA" id="ARBA00022553"/>
    </source>
</evidence>